<dbReference type="RefSeq" id="WP_349431200.1">
    <property type="nucleotide sequence ID" value="NZ_CP157743.1"/>
</dbReference>
<dbReference type="InterPro" id="IPR015414">
    <property type="entry name" value="TMEM64"/>
</dbReference>
<keyword evidence="2 6" id="KW-1003">Cell membrane</keyword>
<feature type="transmembrane region" description="Helical" evidence="6">
    <location>
        <begin position="132"/>
        <end position="152"/>
    </location>
</feature>
<keyword evidence="9" id="KW-1185">Reference proteome</keyword>
<dbReference type="InterPro" id="IPR032816">
    <property type="entry name" value="VTT_dom"/>
</dbReference>
<evidence type="ECO:0000256" key="6">
    <source>
        <dbReference type="RuleBase" id="RU366058"/>
    </source>
</evidence>
<feature type="domain" description="VTT" evidence="7">
    <location>
        <begin position="70"/>
        <end position="184"/>
    </location>
</feature>
<evidence type="ECO:0000256" key="3">
    <source>
        <dbReference type="ARBA" id="ARBA00022692"/>
    </source>
</evidence>
<evidence type="ECO:0000256" key="1">
    <source>
        <dbReference type="ARBA" id="ARBA00004651"/>
    </source>
</evidence>
<reference evidence="8 9" key="1">
    <citation type="journal article" date="2024" name="Microbiology">
        <title>Methylomarinum rosea sp. nov., a novel halophilic methanotrophic bacterium from the hypersaline Lake Elton.</title>
        <authorList>
            <person name="Suleimanov R.Z."/>
            <person name="Oshkin I.Y."/>
            <person name="Danilova O.V."/>
            <person name="Suzina N.E."/>
            <person name="Dedysh S.N."/>
        </authorList>
    </citation>
    <scope>NUCLEOTIDE SEQUENCE [LARGE SCALE GENOMIC DNA]</scope>
    <source>
        <strain evidence="8 9">Ch1-1</strain>
    </source>
</reference>
<dbReference type="GO" id="GO:0005886">
    <property type="term" value="C:plasma membrane"/>
    <property type="evidence" value="ECO:0007669"/>
    <property type="project" value="UniProtKB-SubCell"/>
</dbReference>
<evidence type="ECO:0000256" key="5">
    <source>
        <dbReference type="ARBA" id="ARBA00023136"/>
    </source>
</evidence>
<evidence type="ECO:0000313" key="8">
    <source>
        <dbReference type="EMBL" id="XBS19281.1"/>
    </source>
</evidence>
<evidence type="ECO:0000256" key="2">
    <source>
        <dbReference type="ARBA" id="ARBA00022475"/>
    </source>
</evidence>
<evidence type="ECO:0000259" key="7">
    <source>
        <dbReference type="Pfam" id="PF09335"/>
    </source>
</evidence>
<comment type="similarity">
    <text evidence="6">Belongs to the TVP38/TMEM64 family.</text>
</comment>
<proteinExistence type="inferred from homology"/>
<feature type="transmembrane region" description="Helical" evidence="6">
    <location>
        <begin position="195"/>
        <end position="214"/>
    </location>
</feature>
<organism evidence="8 9">
    <name type="scientific">Methylomarinum roseum</name>
    <dbReference type="NCBI Taxonomy" id="3067653"/>
    <lineage>
        <taxon>Bacteria</taxon>
        <taxon>Pseudomonadati</taxon>
        <taxon>Pseudomonadota</taxon>
        <taxon>Gammaproteobacteria</taxon>
        <taxon>Methylococcales</taxon>
        <taxon>Methylococcaceae</taxon>
        <taxon>Methylomarinum</taxon>
    </lineage>
</organism>
<feature type="transmembrane region" description="Helical" evidence="6">
    <location>
        <begin position="54"/>
        <end position="76"/>
    </location>
</feature>
<dbReference type="EMBL" id="CP157743">
    <property type="protein sequence ID" value="XBS19281.1"/>
    <property type="molecule type" value="Genomic_DNA"/>
</dbReference>
<dbReference type="PANTHER" id="PTHR12677:SF59">
    <property type="entry name" value="GOLGI APPARATUS MEMBRANE PROTEIN TVP38-RELATED"/>
    <property type="match status" value="1"/>
</dbReference>
<sequence>MTSSKRLLLLLIAVLIAAFFLFDLRQYLSLDFLKAQQTSIEAYRDAHPGLSTAIYVLVYIVVTSLSLPGATVLTLAGGVLFGLLWGTLIVSFASAIGATLSFLAARYLFRDAVKARFGARLKVIDEGVNRDGAYYLFTLRMMPVIPFFVINLTMGLTTIRTWTFYWVSQIGMLAGTVVLVNAGNHLANVDSLSGILSPALLGSFALLGLFPLLARKGEGSS</sequence>
<accession>A0AAU7NRQ0</accession>
<dbReference type="Proteomes" id="UP001225378">
    <property type="component" value="Chromosome"/>
</dbReference>
<feature type="transmembrane region" description="Helical" evidence="6">
    <location>
        <begin position="164"/>
        <end position="183"/>
    </location>
</feature>
<evidence type="ECO:0000256" key="4">
    <source>
        <dbReference type="ARBA" id="ARBA00022989"/>
    </source>
</evidence>
<name>A0AAU7NRQ0_9GAMM</name>
<dbReference type="KEGG" id="mech:Q9L42_012990"/>
<dbReference type="PANTHER" id="PTHR12677">
    <property type="entry name" value="GOLGI APPARATUS MEMBRANE PROTEIN TVP38-RELATED"/>
    <property type="match status" value="1"/>
</dbReference>
<evidence type="ECO:0000313" key="9">
    <source>
        <dbReference type="Proteomes" id="UP001225378"/>
    </source>
</evidence>
<feature type="transmembrane region" description="Helical" evidence="6">
    <location>
        <begin position="83"/>
        <end position="109"/>
    </location>
</feature>
<keyword evidence="3 6" id="KW-0812">Transmembrane</keyword>
<gene>
    <name evidence="8" type="ORF">Q9L42_012990</name>
</gene>
<keyword evidence="5 6" id="KW-0472">Membrane</keyword>
<protein>
    <recommendedName>
        <fullName evidence="6">TVP38/TMEM64 family membrane protein</fullName>
    </recommendedName>
</protein>
<dbReference type="AlphaFoldDB" id="A0AAU7NRQ0"/>
<dbReference type="Pfam" id="PF09335">
    <property type="entry name" value="VTT_dom"/>
    <property type="match status" value="1"/>
</dbReference>
<comment type="subcellular location">
    <subcellularLocation>
        <location evidence="1 6">Cell membrane</location>
        <topology evidence="1 6">Multi-pass membrane protein</topology>
    </subcellularLocation>
</comment>
<keyword evidence="4 6" id="KW-1133">Transmembrane helix</keyword>